<dbReference type="KEGG" id="fli:Fleli_0227"/>
<dbReference type="Gene3D" id="3.90.550.10">
    <property type="entry name" value="Spore Coat Polysaccharide Biosynthesis Protein SpsA, Chain A"/>
    <property type="match status" value="1"/>
</dbReference>
<evidence type="ECO:0000313" key="2">
    <source>
        <dbReference type="Proteomes" id="UP000006054"/>
    </source>
</evidence>
<dbReference type="SUPFAM" id="SSF53448">
    <property type="entry name" value="Nucleotide-diphospho-sugar transferases"/>
    <property type="match status" value="1"/>
</dbReference>
<dbReference type="PATRIC" id="fig|880071.3.peg.220"/>
<name>I4AFI7_BERLS</name>
<gene>
    <name evidence="1" type="ordered locus">Fleli_0227</name>
</gene>
<protein>
    <recommendedName>
        <fullName evidence="3">Nucleotide-diphospho-sugar transferase</fullName>
    </recommendedName>
</protein>
<dbReference type="STRING" id="880071.Fleli_0227"/>
<evidence type="ECO:0000313" key="1">
    <source>
        <dbReference type="EMBL" id="AFM02722.1"/>
    </source>
</evidence>
<organism evidence="1 2">
    <name type="scientific">Bernardetia litoralis (strain ATCC 23117 / DSM 6794 / NBRC 15988 / NCIMB 1366 / Fx l1 / Sio-4)</name>
    <name type="common">Flexibacter litoralis</name>
    <dbReference type="NCBI Taxonomy" id="880071"/>
    <lineage>
        <taxon>Bacteria</taxon>
        <taxon>Pseudomonadati</taxon>
        <taxon>Bacteroidota</taxon>
        <taxon>Cytophagia</taxon>
        <taxon>Cytophagales</taxon>
        <taxon>Bernardetiaceae</taxon>
        <taxon>Bernardetia</taxon>
    </lineage>
</organism>
<dbReference type="eggNOG" id="COG1216">
    <property type="taxonomic scope" value="Bacteria"/>
</dbReference>
<dbReference type="EMBL" id="CP003345">
    <property type="protein sequence ID" value="AFM02722.1"/>
    <property type="molecule type" value="Genomic_DNA"/>
</dbReference>
<dbReference type="Proteomes" id="UP000006054">
    <property type="component" value="Chromosome"/>
</dbReference>
<accession>I4AFI7</accession>
<keyword evidence="2" id="KW-1185">Reference proteome</keyword>
<reference evidence="2" key="1">
    <citation type="submission" date="2012-06" db="EMBL/GenBank/DDBJ databases">
        <title>The complete genome of Flexibacter litoralis DSM 6794.</title>
        <authorList>
            <person name="Lucas S."/>
            <person name="Copeland A."/>
            <person name="Lapidus A."/>
            <person name="Glavina del Rio T."/>
            <person name="Dalin E."/>
            <person name="Tice H."/>
            <person name="Bruce D."/>
            <person name="Goodwin L."/>
            <person name="Pitluck S."/>
            <person name="Peters L."/>
            <person name="Ovchinnikova G."/>
            <person name="Lu M."/>
            <person name="Kyrpides N."/>
            <person name="Mavromatis K."/>
            <person name="Ivanova N."/>
            <person name="Brettin T."/>
            <person name="Detter J.C."/>
            <person name="Han C."/>
            <person name="Larimer F."/>
            <person name="Land M."/>
            <person name="Hauser L."/>
            <person name="Markowitz V."/>
            <person name="Cheng J.-F."/>
            <person name="Hugenholtz P."/>
            <person name="Woyke T."/>
            <person name="Wu D."/>
            <person name="Spring S."/>
            <person name="Lang E."/>
            <person name="Kopitz M."/>
            <person name="Brambilla E."/>
            <person name="Klenk H.-P."/>
            <person name="Eisen J.A."/>
        </authorList>
    </citation>
    <scope>NUCLEOTIDE SEQUENCE [LARGE SCALE GENOMIC DNA]</scope>
    <source>
        <strain evidence="2">ATCC 23117 / DSM 6794 / NBRC 15988 / NCIMB 1366 / Sio-4</strain>
    </source>
</reference>
<dbReference type="InterPro" id="IPR029044">
    <property type="entry name" value="Nucleotide-diphossugar_trans"/>
</dbReference>
<dbReference type="RefSeq" id="WP_014796187.1">
    <property type="nucleotide sequence ID" value="NC_018018.1"/>
</dbReference>
<dbReference type="HOGENOM" id="CLU_054735_0_0_10"/>
<sequence>MAFNTPILFLVFNRLDTTKQVFEKIKEAQPRYLYIAADGTRQNKEGEAQKCQLVRDYVINNINWECEVKTLFRDENLGCARAVSSAIDWFFENVEEGIILEDDILFSPYFLKFCEELLEKYRFDNKVMHIGGLDIQNSRWGNTSYYFSNSVVSIWGWATWKRAWKSFEFNIESLIGDKISQKQFETIIPLEAVRKKYTHSFESMFSNQVNSWAYRWYHAVWSNEGFCIVPNYNMIINIGFGEEGTHTTGEKPDYLKNTFENPFIQKNQLVHPTKIKRNLKADIDRLSFRLPKIEPTPSVFRRVLNKLKRIVK</sequence>
<evidence type="ECO:0008006" key="3">
    <source>
        <dbReference type="Google" id="ProtNLM"/>
    </source>
</evidence>
<dbReference type="AlphaFoldDB" id="I4AFI7"/>
<dbReference type="OrthoDB" id="9785375at2"/>
<proteinExistence type="predicted"/>